<evidence type="ECO:0000313" key="2">
    <source>
        <dbReference type="EMBL" id="KAJ3839573.1"/>
    </source>
</evidence>
<feature type="compositionally biased region" description="Polar residues" evidence="1">
    <location>
        <begin position="753"/>
        <end position="770"/>
    </location>
</feature>
<feature type="compositionally biased region" description="Basic and acidic residues" evidence="1">
    <location>
        <begin position="631"/>
        <end position="643"/>
    </location>
</feature>
<protein>
    <submittedName>
        <fullName evidence="2">Mus7/MMS22 family-domain-containing protein</fullName>
    </submittedName>
</protein>
<feature type="region of interest" description="Disordered" evidence="1">
    <location>
        <begin position="1629"/>
        <end position="1651"/>
    </location>
</feature>
<feature type="compositionally biased region" description="Polar residues" evidence="1">
    <location>
        <begin position="76"/>
        <end position="107"/>
    </location>
</feature>
<dbReference type="GO" id="GO:0031297">
    <property type="term" value="P:replication fork processing"/>
    <property type="evidence" value="ECO:0007669"/>
    <property type="project" value="InterPro"/>
</dbReference>
<feature type="compositionally biased region" description="Basic and acidic residues" evidence="1">
    <location>
        <begin position="369"/>
        <end position="437"/>
    </location>
</feature>
<feature type="compositionally biased region" description="Basic and acidic residues" evidence="1">
    <location>
        <begin position="815"/>
        <end position="829"/>
    </location>
</feature>
<feature type="compositionally biased region" description="Acidic residues" evidence="1">
    <location>
        <begin position="832"/>
        <end position="843"/>
    </location>
</feature>
<dbReference type="PANTHER" id="PTHR28122:SF1">
    <property type="entry name" value="E3 UBIQUITIN-PROTEIN LIGASE SUBSTRATE RECEPTOR MMS22"/>
    <property type="match status" value="1"/>
</dbReference>
<accession>A0AA38PAX9</accession>
<comment type="caution">
    <text evidence="2">The sequence shown here is derived from an EMBL/GenBank/DDBJ whole genome shotgun (WGS) entry which is preliminary data.</text>
</comment>
<feature type="compositionally biased region" description="Polar residues" evidence="1">
    <location>
        <begin position="211"/>
        <end position="223"/>
    </location>
</feature>
<feature type="compositionally biased region" description="Basic residues" evidence="1">
    <location>
        <begin position="857"/>
        <end position="871"/>
    </location>
</feature>
<dbReference type="InterPro" id="IPR019021">
    <property type="entry name" value="Mms22"/>
</dbReference>
<proteinExistence type="predicted"/>
<dbReference type="GO" id="GO:0035361">
    <property type="term" value="C:Cul8-RING ubiquitin ligase complex"/>
    <property type="evidence" value="ECO:0007669"/>
    <property type="project" value="TreeGrafter"/>
</dbReference>
<feature type="region of interest" description="Disordered" evidence="1">
    <location>
        <begin position="1"/>
        <end position="558"/>
    </location>
</feature>
<feature type="compositionally biased region" description="Low complexity" evidence="1">
    <location>
        <begin position="771"/>
        <end position="782"/>
    </location>
</feature>
<reference evidence="2" key="1">
    <citation type="submission" date="2022-08" db="EMBL/GenBank/DDBJ databases">
        <authorList>
            <consortium name="DOE Joint Genome Institute"/>
            <person name="Min B."/>
            <person name="Riley R."/>
            <person name="Sierra-Patev S."/>
            <person name="Naranjo-Ortiz M."/>
            <person name="Looney B."/>
            <person name="Konkel Z."/>
            <person name="Slot J.C."/>
            <person name="Sakamoto Y."/>
            <person name="Steenwyk J.L."/>
            <person name="Rokas A."/>
            <person name="Carro J."/>
            <person name="Camarero S."/>
            <person name="Ferreira P."/>
            <person name="Molpeceres G."/>
            <person name="Ruiz-Duenas F.J."/>
            <person name="Serrano A."/>
            <person name="Henrissat B."/>
            <person name="Drula E."/>
            <person name="Hughes K.W."/>
            <person name="Mata J.L."/>
            <person name="Ishikawa N.K."/>
            <person name="Vargas-Isla R."/>
            <person name="Ushijima S."/>
            <person name="Smith C.A."/>
            <person name="Ahrendt S."/>
            <person name="Andreopoulos W."/>
            <person name="He G."/>
            <person name="Labutti K."/>
            <person name="Lipzen A."/>
            <person name="Ng V."/>
            <person name="Sandor L."/>
            <person name="Barry K."/>
            <person name="Martinez A.T."/>
            <person name="Xiao Y."/>
            <person name="Gibbons J.G."/>
            <person name="Terashima K."/>
            <person name="Hibbett D.S."/>
            <person name="Grigoriev I.V."/>
        </authorList>
    </citation>
    <scope>NUCLEOTIDE SEQUENCE</scope>
    <source>
        <strain evidence="2">TFB9207</strain>
    </source>
</reference>
<dbReference type="GO" id="GO:0005634">
    <property type="term" value="C:nucleus"/>
    <property type="evidence" value="ECO:0007669"/>
    <property type="project" value="InterPro"/>
</dbReference>
<dbReference type="GO" id="GO:0000724">
    <property type="term" value="P:double-strand break repair via homologous recombination"/>
    <property type="evidence" value="ECO:0007669"/>
    <property type="project" value="TreeGrafter"/>
</dbReference>
<feature type="compositionally biased region" description="Basic and acidic residues" evidence="1">
    <location>
        <begin position="975"/>
        <end position="984"/>
    </location>
</feature>
<feature type="compositionally biased region" description="Polar residues" evidence="1">
    <location>
        <begin position="651"/>
        <end position="669"/>
    </location>
</feature>
<organism evidence="2 3">
    <name type="scientific">Lentinula raphanica</name>
    <dbReference type="NCBI Taxonomy" id="153919"/>
    <lineage>
        <taxon>Eukaryota</taxon>
        <taxon>Fungi</taxon>
        <taxon>Dikarya</taxon>
        <taxon>Basidiomycota</taxon>
        <taxon>Agaricomycotina</taxon>
        <taxon>Agaricomycetes</taxon>
        <taxon>Agaricomycetidae</taxon>
        <taxon>Agaricales</taxon>
        <taxon>Marasmiineae</taxon>
        <taxon>Omphalotaceae</taxon>
        <taxon>Lentinula</taxon>
    </lineage>
</organism>
<feature type="region of interest" description="Disordered" evidence="1">
    <location>
        <begin position="802"/>
        <end position="924"/>
    </location>
</feature>
<feature type="compositionally biased region" description="Basic and acidic residues" evidence="1">
    <location>
        <begin position="44"/>
        <end position="55"/>
    </location>
</feature>
<dbReference type="Pfam" id="PF09462">
    <property type="entry name" value="Mus7"/>
    <property type="match status" value="1"/>
</dbReference>
<dbReference type="EMBL" id="MU806119">
    <property type="protein sequence ID" value="KAJ3839573.1"/>
    <property type="molecule type" value="Genomic_DNA"/>
</dbReference>
<feature type="region of interest" description="Disordered" evidence="1">
    <location>
        <begin position="970"/>
        <end position="990"/>
    </location>
</feature>
<dbReference type="PANTHER" id="PTHR28122">
    <property type="entry name" value="E3 UBIQUITIN-PROTEIN LIGASE SUBSTRATE RECEPTOR MMS22"/>
    <property type="match status" value="1"/>
</dbReference>
<feature type="compositionally biased region" description="Polar residues" evidence="1">
    <location>
        <begin position="902"/>
        <end position="917"/>
    </location>
</feature>
<feature type="compositionally biased region" description="Acidic residues" evidence="1">
    <location>
        <begin position="1"/>
        <end position="15"/>
    </location>
</feature>
<keyword evidence="3" id="KW-1185">Reference proteome</keyword>
<name>A0AA38PAX9_9AGAR</name>
<feature type="compositionally biased region" description="Low complexity" evidence="1">
    <location>
        <begin position="515"/>
        <end position="534"/>
    </location>
</feature>
<feature type="compositionally biased region" description="Low complexity" evidence="1">
    <location>
        <begin position="58"/>
        <end position="70"/>
    </location>
</feature>
<feature type="compositionally biased region" description="Basic and acidic residues" evidence="1">
    <location>
        <begin position="295"/>
        <end position="313"/>
    </location>
</feature>
<dbReference type="Proteomes" id="UP001163846">
    <property type="component" value="Unassembled WGS sequence"/>
</dbReference>
<sequence length="1860" mass="208683">MKDEYVETSDQDELEESRGLFYQVGARNNEPELFRKAKRRKTSHVFEADGEERGRVLSSSSPISKGPSPKRAVSVGLNSDSETLHLPSQSLSPDTDLTEPLSTLFEQDTNERAETPLSFPPSEDEDPAGQKDNEHGDVGVEDDWEMSQDLLDLIGHEEQTSLSPLPPSSIPQTSSSSVHPTEENVDDPLDSHHSPTTLPASLHSPSPVPPSTSIHDPSPSLHSLFSPRSVRSVSPPVPNTEGDAELARSFHEDDSAMPKRNLRKRGEHQRRPYTFDKLMYMQQMKNAPEALVTPRHLEKERRSEHERRRRDGYVSEDESQEQEYQPASDLEDESQIPQDRVRHSEFDANPAAGDELLPSLSETSDEEMRDLRKEARRNEKERRRKEKDAKRAEKARLRDEKAATAEKEKVIRMKSFPVREKAQRTDKEDTNHVEDSRNPTSGPSHLRRTHAPSSTPEPEPSRLHRRSFMEADEGDFSNIGIPNSALHGDNQPASSFKASDWRLDNDDTVGSGPDSASHFPPSRSSSPIFLPSRSTPEKFADSGLSSDSNSGSGSHFNAKEKRQLKTLGRMYPSFMLPALGVKTGTHILNQEKERTRRQASTVASTDDDETHDGLRPGIAKVRVRKGNSKPVKGDSESGEEKGTPIELAPSLSPSFTVSGSNRRQHSQTLRIDVPRQEIIEISSSSSEDSAGDETNVDDEEIADFFDRSDNADGSTFMPSRTTVRDELLIDYMLARNVCIGGPSKRKGGKPRQQSRSNRPTSHMNVTRPQISSSSASKSSNLSGPGGYRYDFVKAGQTGGRQSLLSFENHRRVRKSHEIRAPEYDQHDGSGDSGDEDDQSEEDVGVSRIRSGEEKSRKKDAKKLTWKQKAKQRREAQRMHGVYIHVADPGTRLMANPGDGGVSESTGNHTTNSKQNRSTTKRKVKKVKKAKRKGIWKDFNFTADDERINAALAPPISQHRLSQTISDSTSSQAHCRSADNVEPHIQKQSQPSNAITVDTDFALLNPGSTFGLSTFIKRGLLYELLQLIHAPSAQTDNSLIHAPASRPSHYPSYKIPTLNLVVSLSKPPSDFIEDFPSLCQMLGDFITGLPDVDEDVLAQEWKAFMRGVEEVLTGLMKTEEADVKVKLRDTTSATINSLLVQMRAAELNSSTIDLMTLDVCWFAVEMLLRAGFTVPSASPLSDACRLLVQYLLEVDPGIRDAMRLMRDSHRGLNDMTSVVQREAELWVCLIHVLRPVVPGGAIFEHPLWEFVREELVRRSSTAPKWSLQANETIWQTIAGLCALSQFSEHGLCKNKSSLPQSWKTVMLGLKSVQLKVDPEADHQLNSDSTRIKDRYFAFVVRRCFLLVSRWNWAVESSFPVLNTISSAFSTRKFCDLLHEKPEFPEFLRTQRWDSCFEYTRRDSAFVLFLKLVIQRGISLKRSNKPSVHAMEKNLTLITPLGSVMAFSKADPPQGNELSMLYNRMAATAVRLHLSPSDFHSRVHQARQYFNFQTLDDTSRLACIRSLMYVTQLMILDNLPLGETEVKAWYLEIIEALTKEYKEVVGKETVVLNRVRFLLNAVLGSLRHILNAYNDPGVDVQYPDSSFLDVALKIGRESSVIDNIQTGRTLVAVIRTFLSLRDKVIAPPELPPLAPLTEDENGGQDSQDSQDYGDVDIDMDDPAIVALLGGTAISGEGTKSDFEAKDRALGKSLGPLTWLLYRCLKNMIQDHLKGRAPSSQYMNNIDGWIDTWVQCASIAITHSQSMTWFSLCLDVRNTWKGISDAYWRRRIDVRVALNILQRTPKSYLDDKLKEYFFEILFQTLIPGEVTVEHEFLSWLISIDGLRHPLMRSLPVTLPPRPEILLISKDEFALLRDKLFVGK</sequence>
<feature type="compositionally biased region" description="Basic and acidic residues" evidence="1">
    <location>
        <begin position="245"/>
        <end position="257"/>
    </location>
</feature>
<feature type="region of interest" description="Disordered" evidence="1">
    <location>
        <begin position="590"/>
        <end position="676"/>
    </location>
</feature>
<evidence type="ECO:0000313" key="3">
    <source>
        <dbReference type="Proteomes" id="UP001163846"/>
    </source>
</evidence>
<feature type="compositionally biased region" description="Basic and acidic residues" evidence="1">
    <location>
        <begin position="128"/>
        <end position="138"/>
    </location>
</feature>
<feature type="region of interest" description="Disordered" evidence="1">
    <location>
        <begin position="739"/>
        <end position="782"/>
    </location>
</feature>
<evidence type="ECO:0000256" key="1">
    <source>
        <dbReference type="SAM" id="MobiDB-lite"/>
    </source>
</evidence>
<gene>
    <name evidence="2" type="ORF">F5878DRAFT_615880</name>
</gene>
<feature type="compositionally biased region" description="Low complexity" evidence="1">
    <location>
        <begin position="542"/>
        <end position="554"/>
    </location>
</feature>